<evidence type="ECO:0000256" key="1">
    <source>
        <dbReference type="SAM" id="MobiDB-lite"/>
    </source>
</evidence>
<accession>A0A5B7J5A7</accession>
<evidence type="ECO:0000313" key="2">
    <source>
        <dbReference type="EMBL" id="MPC88677.1"/>
    </source>
</evidence>
<reference evidence="2 3" key="1">
    <citation type="submission" date="2019-05" db="EMBL/GenBank/DDBJ databases">
        <title>Another draft genome of Portunus trituberculatus and its Hox gene families provides insights of decapod evolution.</title>
        <authorList>
            <person name="Jeong J.-H."/>
            <person name="Song I."/>
            <person name="Kim S."/>
            <person name="Choi T."/>
            <person name="Kim D."/>
            <person name="Ryu S."/>
            <person name="Kim W."/>
        </authorList>
    </citation>
    <scope>NUCLEOTIDE SEQUENCE [LARGE SCALE GENOMIC DNA]</scope>
    <source>
        <tissue evidence="2">Muscle</tissue>
    </source>
</reference>
<comment type="caution">
    <text evidence="2">The sequence shown here is derived from an EMBL/GenBank/DDBJ whole genome shotgun (WGS) entry which is preliminary data.</text>
</comment>
<feature type="region of interest" description="Disordered" evidence="1">
    <location>
        <begin position="1"/>
        <end position="62"/>
    </location>
</feature>
<protein>
    <submittedName>
        <fullName evidence="2">Uncharacterized protein</fullName>
    </submittedName>
</protein>
<dbReference type="Proteomes" id="UP000324222">
    <property type="component" value="Unassembled WGS sequence"/>
</dbReference>
<evidence type="ECO:0000313" key="3">
    <source>
        <dbReference type="Proteomes" id="UP000324222"/>
    </source>
</evidence>
<feature type="compositionally biased region" description="Basic and acidic residues" evidence="1">
    <location>
        <begin position="53"/>
        <end position="62"/>
    </location>
</feature>
<gene>
    <name evidence="2" type="ORF">E2C01_083596</name>
</gene>
<dbReference type="AlphaFoldDB" id="A0A5B7J5A7"/>
<sequence length="62" mass="6089">MEERGVATVLPEGPKGSVADPREGVNQEGGSGGGGGGSAGPVPPRPALPRPAPAHDRYEATS</sequence>
<organism evidence="2 3">
    <name type="scientific">Portunus trituberculatus</name>
    <name type="common">Swimming crab</name>
    <name type="synonym">Neptunus trituberculatus</name>
    <dbReference type="NCBI Taxonomy" id="210409"/>
    <lineage>
        <taxon>Eukaryota</taxon>
        <taxon>Metazoa</taxon>
        <taxon>Ecdysozoa</taxon>
        <taxon>Arthropoda</taxon>
        <taxon>Crustacea</taxon>
        <taxon>Multicrustacea</taxon>
        <taxon>Malacostraca</taxon>
        <taxon>Eumalacostraca</taxon>
        <taxon>Eucarida</taxon>
        <taxon>Decapoda</taxon>
        <taxon>Pleocyemata</taxon>
        <taxon>Brachyura</taxon>
        <taxon>Eubrachyura</taxon>
        <taxon>Portunoidea</taxon>
        <taxon>Portunidae</taxon>
        <taxon>Portuninae</taxon>
        <taxon>Portunus</taxon>
    </lineage>
</organism>
<keyword evidence="3" id="KW-1185">Reference proteome</keyword>
<name>A0A5B7J5A7_PORTR</name>
<dbReference type="EMBL" id="VSRR010078561">
    <property type="protein sequence ID" value="MPC88677.1"/>
    <property type="molecule type" value="Genomic_DNA"/>
</dbReference>
<feature type="compositionally biased region" description="Gly residues" evidence="1">
    <location>
        <begin position="27"/>
        <end position="39"/>
    </location>
</feature>
<feature type="compositionally biased region" description="Pro residues" evidence="1">
    <location>
        <begin position="41"/>
        <end position="52"/>
    </location>
</feature>
<proteinExistence type="predicted"/>